<comment type="subcellular location">
    <subcellularLocation>
        <location evidence="2">Membrane</location>
        <topology evidence="2">Single-pass membrane protein</topology>
    </subcellularLocation>
</comment>
<evidence type="ECO:0000256" key="10">
    <source>
        <dbReference type="ARBA" id="ARBA00023033"/>
    </source>
</evidence>
<dbReference type="InterPro" id="IPR036396">
    <property type="entry name" value="Cyt_P450_sf"/>
</dbReference>
<dbReference type="EMBL" id="KZ857392">
    <property type="protein sequence ID" value="RDX52093.1"/>
    <property type="molecule type" value="Genomic_DNA"/>
</dbReference>
<evidence type="ECO:0000256" key="8">
    <source>
        <dbReference type="ARBA" id="ARBA00023002"/>
    </source>
</evidence>
<keyword evidence="7 12" id="KW-1133">Transmembrane helix</keyword>
<evidence type="ECO:0000256" key="4">
    <source>
        <dbReference type="ARBA" id="ARBA00022617"/>
    </source>
</evidence>
<dbReference type="GO" id="GO:0020037">
    <property type="term" value="F:heme binding"/>
    <property type="evidence" value="ECO:0007669"/>
    <property type="project" value="InterPro"/>
</dbReference>
<sequence>MTGQLPSPTYATLLCGVCLLLVRLYYSTLTFSARSRGRPLPPGPRPLPIVGHLFNIPKLLPWKAYRKYSQQYGKIISLQAMGQTLIVVDDPEIAVNLLEKRSGI</sequence>
<keyword evidence="14" id="KW-1185">Reference proteome</keyword>
<dbReference type="GO" id="GO:0005506">
    <property type="term" value="F:iron ion binding"/>
    <property type="evidence" value="ECO:0007669"/>
    <property type="project" value="InterPro"/>
</dbReference>
<reference evidence="13 14" key="1">
    <citation type="journal article" date="2018" name="Biotechnol. Biofuels">
        <title>Integrative visual omics of the white-rot fungus Polyporus brumalis exposes the biotechnological potential of its oxidative enzymes for delignifying raw plant biomass.</title>
        <authorList>
            <person name="Miyauchi S."/>
            <person name="Rancon A."/>
            <person name="Drula E."/>
            <person name="Hage H."/>
            <person name="Chaduli D."/>
            <person name="Favel A."/>
            <person name="Grisel S."/>
            <person name="Henrissat B."/>
            <person name="Herpoel-Gimbert I."/>
            <person name="Ruiz-Duenas F.J."/>
            <person name="Chevret D."/>
            <person name="Hainaut M."/>
            <person name="Lin J."/>
            <person name="Wang M."/>
            <person name="Pangilinan J."/>
            <person name="Lipzen A."/>
            <person name="Lesage-Meessen L."/>
            <person name="Navarro D."/>
            <person name="Riley R."/>
            <person name="Grigoriev I.V."/>
            <person name="Zhou S."/>
            <person name="Raouche S."/>
            <person name="Rosso M.N."/>
        </authorList>
    </citation>
    <scope>NUCLEOTIDE SEQUENCE [LARGE SCALE GENOMIC DNA]</scope>
    <source>
        <strain evidence="13 14">BRFM 1820</strain>
    </source>
</reference>
<dbReference type="STRING" id="139420.A0A371DHU8"/>
<evidence type="ECO:0000256" key="12">
    <source>
        <dbReference type="SAM" id="Phobius"/>
    </source>
</evidence>
<evidence type="ECO:0000313" key="13">
    <source>
        <dbReference type="EMBL" id="RDX52093.1"/>
    </source>
</evidence>
<dbReference type="OrthoDB" id="2802867at2759"/>
<dbReference type="GO" id="GO:0016705">
    <property type="term" value="F:oxidoreductase activity, acting on paired donors, with incorporation or reduction of molecular oxygen"/>
    <property type="evidence" value="ECO:0007669"/>
    <property type="project" value="InterPro"/>
</dbReference>
<organism evidence="13 14">
    <name type="scientific">Lentinus brumalis</name>
    <dbReference type="NCBI Taxonomy" id="2498619"/>
    <lineage>
        <taxon>Eukaryota</taxon>
        <taxon>Fungi</taxon>
        <taxon>Dikarya</taxon>
        <taxon>Basidiomycota</taxon>
        <taxon>Agaricomycotina</taxon>
        <taxon>Agaricomycetes</taxon>
        <taxon>Polyporales</taxon>
        <taxon>Polyporaceae</taxon>
        <taxon>Lentinus</taxon>
    </lineage>
</organism>
<dbReference type="GO" id="GO:0004497">
    <property type="term" value="F:monooxygenase activity"/>
    <property type="evidence" value="ECO:0007669"/>
    <property type="project" value="UniProtKB-KW"/>
</dbReference>
<dbReference type="Proteomes" id="UP000256964">
    <property type="component" value="Unassembled WGS sequence"/>
</dbReference>
<dbReference type="SUPFAM" id="SSF48264">
    <property type="entry name" value="Cytochrome P450"/>
    <property type="match status" value="1"/>
</dbReference>
<keyword evidence="8" id="KW-0560">Oxidoreductase</keyword>
<keyword evidence="5 12" id="KW-0812">Transmembrane</keyword>
<evidence type="ECO:0000256" key="3">
    <source>
        <dbReference type="ARBA" id="ARBA00010617"/>
    </source>
</evidence>
<evidence type="ECO:0000256" key="9">
    <source>
        <dbReference type="ARBA" id="ARBA00023004"/>
    </source>
</evidence>
<evidence type="ECO:0000256" key="1">
    <source>
        <dbReference type="ARBA" id="ARBA00001971"/>
    </source>
</evidence>
<keyword evidence="9" id="KW-0408">Iron</keyword>
<dbReference type="GO" id="GO:0016020">
    <property type="term" value="C:membrane"/>
    <property type="evidence" value="ECO:0007669"/>
    <property type="project" value="UniProtKB-SubCell"/>
</dbReference>
<evidence type="ECO:0000256" key="5">
    <source>
        <dbReference type="ARBA" id="ARBA00022692"/>
    </source>
</evidence>
<evidence type="ECO:0000313" key="14">
    <source>
        <dbReference type="Proteomes" id="UP000256964"/>
    </source>
</evidence>
<dbReference type="InterPro" id="IPR050364">
    <property type="entry name" value="Cytochrome_P450_fung"/>
</dbReference>
<dbReference type="PANTHER" id="PTHR46300">
    <property type="entry name" value="P450, PUTATIVE (EUROFUNG)-RELATED-RELATED"/>
    <property type="match status" value="1"/>
</dbReference>
<name>A0A371DHU8_9APHY</name>
<dbReference type="PANTHER" id="PTHR46300:SF7">
    <property type="entry name" value="P450, PUTATIVE (EUROFUNG)-RELATED"/>
    <property type="match status" value="1"/>
</dbReference>
<comment type="similarity">
    <text evidence="3">Belongs to the cytochrome P450 family.</text>
</comment>
<evidence type="ECO:0000256" key="7">
    <source>
        <dbReference type="ARBA" id="ARBA00022989"/>
    </source>
</evidence>
<evidence type="ECO:0000256" key="2">
    <source>
        <dbReference type="ARBA" id="ARBA00004167"/>
    </source>
</evidence>
<keyword evidence="6" id="KW-0479">Metal-binding</keyword>
<protein>
    <recommendedName>
        <fullName evidence="15">Cytochrome P450</fullName>
    </recommendedName>
</protein>
<keyword evidence="10" id="KW-0503">Monooxygenase</keyword>
<feature type="transmembrane region" description="Helical" evidence="12">
    <location>
        <begin position="6"/>
        <end position="26"/>
    </location>
</feature>
<dbReference type="InterPro" id="IPR001128">
    <property type="entry name" value="Cyt_P450"/>
</dbReference>
<gene>
    <name evidence="13" type="ORF">OH76DRAFT_1481154</name>
</gene>
<evidence type="ECO:0000256" key="6">
    <source>
        <dbReference type="ARBA" id="ARBA00022723"/>
    </source>
</evidence>
<dbReference type="Pfam" id="PF00067">
    <property type="entry name" value="p450"/>
    <property type="match status" value="1"/>
</dbReference>
<comment type="cofactor">
    <cofactor evidence="1">
        <name>heme</name>
        <dbReference type="ChEBI" id="CHEBI:30413"/>
    </cofactor>
</comment>
<evidence type="ECO:0000256" key="11">
    <source>
        <dbReference type="ARBA" id="ARBA00023136"/>
    </source>
</evidence>
<keyword evidence="11 12" id="KW-0472">Membrane</keyword>
<keyword evidence="4" id="KW-0349">Heme</keyword>
<evidence type="ECO:0008006" key="15">
    <source>
        <dbReference type="Google" id="ProtNLM"/>
    </source>
</evidence>
<proteinExistence type="inferred from homology"/>
<dbReference type="Gene3D" id="1.10.630.10">
    <property type="entry name" value="Cytochrome P450"/>
    <property type="match status" value="1"/>
</dbReference>
<accession>A0A371DHU8</accession>
<dbReference type="AlphaFoldDB" id="A0A371DHU8"/>